<dbReference type="Proteomes" id="UP000250642">
    <property type="component" value="Unassembled WGS sequence"/>
</dbReference>
<organism evidence="2 3">
    <name type="scientific">Paenibacillus taichungensis</name>
    <dbReference type="NCBI Taxonomy" id="484184"/>
    <lineage>
        <taxon>Bacteria</taxon>
        <taxon>Bacillati</taxon>
        <taxon>Bacillota</taxon>
        <taxon>Bacilli</taxon>
        <taxon>Bacillales</taxon>
        <taxon>Paenibacillaceae</taxon>
        <taxon>Paenibacillus</taxon>
    </lineage>
</organism>
<dbReference type="GO" id="GO:0016787">
    <property type="term" value="F:hydrolase activity"/>
    <property type="evidence" value="ECO:0007669"/>
    <property type="project" value="UniProtKB-KW"/>
</dbReference>
<dbReference type="AlphaFoldDB" id="A0A329QWQ4"/>
<dbReference type="Gene3D" id="3.40.710.10">
    <property type="entry name" value="DD-peptidase/beta-lactamase superfamily"/>
    <property type="match status" value="1"/>
</dbReference>
<comment type="caution">
    <text evidence="2">The sequence shown here is derived from an EMBL/GenBank/DDBJ whole genome shotgun (WGS) entry which is preliminary data.</text>
</comment>
<evidence type="ECO:0000313" key="3">
    <source>
        <dbReference type="Proteomes" id="UP000250642"/>
    </source>
</evidence>
<dbReference type="PANTHER" id="PTHR43283:SF7">
    <property type="entry name" value="BETA-LACTAMASE-RELATED DOMAIN-CONTAINING PROTEIN"/>
    <property type="match status" value="1"/>
</dbReference>
<evidence type="ECO:0000259" key="1">
    <source>
        <dbReference type="Pfam" id="PF00144"/>
    </source>
</evidence>
<accession>A0A329QWQ4</accession>
<reference evidence="2 3" key="1">
    <citation type="submission" date="2018-04" db="EMBL/GenBank/DDBJ databases">
        <title>Paenibacillus taichungensis Genome sequencing and assembly.</title>
        <authorList>
            <person name="Xu J."/>
            <person name="Rensing C."/>
            <person name="Mazhar H.S."/>
        </authorList>
    </citation>
    <scope>NUCLEOTIDE SEQUENCE [LARGE SCALE GENOMIC DNA]</scope>
    <source>
        <strain evidence="2 3">NC1</strain>
    </source>
</reference>
<dbReference type="PANTHER" id="PTHR43283">
    <property type="entry name" value="BETA-LACTAMASE-RELATED"/>
    <property type="match status" value="1"/>
</dbReference>
<dbReference type="InterPro" id="IPR050789">
    <property type="entry name" value="Diverse_Enzym_Activities"/>
</dbReference>
<proteinExistence type="predicted"/>
<dbReference type="InterPro" id="IPR012338">
    <property type="entry name" value="Beta-lactam/transpept-like"/>
</dbReference>
<gene>
    <name evidence="2" type="ORF">DC345_07155</name>
</gene>
<dbReference type="InterPro" id="IPR001466">
    <property type="entry name" value="Beta-lactam-related"/>
</dbReference>
<sequence>MLNLKISNNKAFFELNDYVSQVKNKISATAAATYIIHNDRIVNEWYSGVHGNSKHSRFVDEESQFNVASVRKTFLGFAISLALYEGKVRSIDDLVVDYLNELDREALSHITIRHLLTHTHGLGNLHNRLFLQGTDWKYNNIGVNLLIEIIRKVYKMPLSQLLEERLFSPSGFSQTGWRKENNEKLVWINELYKDDQGNQANLFMSTKELAYWGYLHLNKGAINGKQILPKEIFEQTTTIISPPDLEQQLPRNGFFWFVQDEPRSNTELGDKLPHGSFQSLGATGCACLVIPKCKTVAVRMYNQIGQNPLGYDYLEDIKTFGDLVCKYIEDI</sequence>
<feature type="domain" description="Beta-lactamase-related" evidence="1">
    <location>
        <begin position="22"/>
        <end position="305"/>
    </location>
</feature>
<protein>
    <submittedName>
        <fullName evidence="2">Serine hydrolase</fullName>
    </submittedName>
</protein>
<keyword evidence="2" id="KW-0378">Hydrolase</keyword>
<name>A0A329QWQ4_9BACL</name>
<dbReference type="EMBL" id="QEVW01000005">
    <property type="protein sequence ID" value="RAW16874.1"/>
    <property type="molecule type" value="Genomic_DNA"/>
</dbReference>
<dbReference type="Pfam" id="PF00144">
    <property type="entry name" value="Beta-lactamase"/>
    <property type="match status" value="1"/>
</dbReference>
<dbReference type="RefSeq" id="WP_113052527.1">
    <property type="nucleotide sequence ID" value="NZ_CP175536.1"/>
</dbReference>
<dbReference type="SUPFAM" id="SSF56601">
    <property type="entry name" value="beta-lactamase/transpeptidase-like"/>
    <property type="match status" value="1"/>
</dbReference>
<evidence type="ECO:0000313" key="2">
    <source>
        <dbReference type="EMBL" id="RAW16874.1"/>
    </source>
</evidence>